<dbReference type="EMBL" id="AHJE01000012">
    <property type="protein sequence ID" value="EHP44222.1"/>
    <property type="molecule type" value="Genomic_DNA"/>
</dbReference>
<protein>
    <submittedName>
        <fullName evidence="1">Uncharacterized protein</fullName>
    </submittedName>
</protein>
<comment type="caution">
    <text evidence="1">The sequence shown here is derived from an EMBL/GenBank/DDBJ whole genome shotgun (WGS) entry which is preliminary data.</text>
</comment>
<accession>H1S006</accession>
<reference evidence="1 2" key="1">
    <citation type="journal article" date="2012" name="J. Bacteriol.">
        <title>De Novo Genome Project of Cupriavidus basilensis OR16.</title>
        <authorList>
            <person name="Cserhati M."/>
            <person name="Kriszt B."/>
            <person name="Szoboszlay S."/>
            <person name="Toth A."/>
            <person name="Szabo I."/>
            <person name="Tancsics A."/>
            <person name="Nagy I."/>
            <person name="Horvath B."/>
            <person name="Nagy I."/>
            <person name="Kukolya J."/>
        </authorList>
    </citation>
    <scope>NUCLEOTIDE SEQUENCE [LARGE SCALE GENOMIC DNA]</scope>
    <source>
        <strain evidence="1 2">OR16</strain>
    </source>
</reference>
<proteinExistence type="predicted"/>
<dbReference type="Proteomes" id="UP000005808">
    <property type="component" value="Unassembled WGS sequence"/>
</dbReference>
<evidence type="ECO:0000313" key="2">
    <source>
        <dbReference type="Proteomes" id="UP000005808"/>
    </source>
</evidence>
<gene>
    <name evidence="1" type="ORF">OR16_04572</name>
</gene>
<evidence type="ECO:0000313" key="1">
    <source>
        <dbReference type="EMBL" id="EHP44222.1"/>
    </source>
</evidence>
<organism evidence="1 2">
    <name type="scientific">Cupriavidus basilensis OR16</name>
    <dbReference type="NCBI Taxonomy" id="1127483"/>
    <lineage>
        <taxon>Bacteria</taxon>
        <taxon>Pseudomonadati</taxon>
        <taxon>Pseudomonadota</taxon>
        <taxon>Betaproteobacteria</taxon>
        <taxon>Burkholderiales</taxon>
        <taxon>Burkholderiaceae</taxon>
        <taxon>Cupriavidus</taxon>
    </lineage>
</organism>
<dbReference type="AlphaFoldDB" id="H1S006"/>
<dbReference type="PATRIC" id="fig|1127483.3.peg.910"/>
<sequence length="191" mass="21915">MRGGTPDLYGDPFRTRYFILDPNGQPVVELEQRVHLDFLTGWFKRFVLLHIGDLGGSTGQTPTRSGEGHARAAARGSVIAMAPKFPVGPDGRYEYPKLSAGQLRAIYERNPCPEVRDLLWEIHRLRILLLCANQLQKAYDCGCHVSHMQILEKFRADICGEPCIEEREAWEREFFGPLRQSVYTRNKNRRD</sequence>
<name>H1S006_9BURK</name>